<keyword evidence="2" id="KW-1185">Reference proteome</keyword>
<name>A0A558C3Z9_9BACT</name>
<proteinExistence type="predicted"/>
<dbReference type="RefSeq" id="WP_144845095.1">
    <property type="nucleotide sequence ID" value="NZ_VMRJ01000001.1"/>
</dbReference>
<reference evidence="1 2" key="1">
    <citation type="submission" date="2019-07" db="EMBL/GenBank/DDBJ databases">
        <title>Hymenobacter sp. straun FUR1 Genome sequencing and assembly.</title>
        <authorList>
            <person name="Chhetri G."/>
        </authorList>
    </citation>
    <scope>NUCLEOTIDE SEQUENCE [LARGE SCALE GENOMIC DNA]</scope>
    <source>
        <strain evidence="1 2">Fur1</strain>
    </source>
</reference>
<accession>A0A558C3Z9</accession>
<gene>
    <name evidence="1" type="ORF">FNT36_05380</name>
</gene>
<dbReference type="Proteomes" id="UP000317624">
    <property type="component" value="Unassembled WGS sequence"/>
</dbReference>
<evidence type="ECO:0000313" key="1">
    <source>
        <dbReference type="EMBL" id="TVT43519.1"/>
    </source>
</evidence>
<organism evidence="1 2">
    <name type="scientific">Hymenobacter setariae</name>
    <dbReference type="NCBI Taxonomy" id="2594794"/>
    <lineage>
        <taxon>Bacteria</taxon>
        <taxon>Pseudomonadati</taxon>
        <taxon>Bacteroidota</taxon>
        <taxon>Cytophagia</taxon>
        <taxon>Cytophagales</taxon>
        <taxon>Hymenobacteraceae</taxon>
        <taxon>Hymenobacter</taxon>
    </lineage>
</organism>
<evidence type="ECO:0000313" key="2">
    <source>
        <dbReference type="Proteomes" id="UP000317624"/>
    </source>
</evidence>
<protein>
    <submittedName>
        <fullName evidence="1">Uncharacterized protein</fullName>
    </submittedName>
</protein>
<sequence length="146" mass="16106">MLQSRLFTTTAGSALWAPEIPGLMMRLQGNVSLDQYQLLLNHGLQMYTGHRHPEAVAHWIVDLRQLSTLHPGAHHWMAHDWHPRAHAAGLRHLRFVEADANEESIAGQLLAALVQLATDSALGLTRHDTLEAAIQQARAVSPPVAD</sequence>
<dbReference type="EMBL" id="VMRJ01000001">
    <property type="protein sequence ID" value="TVT43519.1"/>
    <property type="molecule type" value="Genomic_DNA"/>
</dbReference>
<dbReference type="OrthoDB" id="981162at2"/>
<dbReference type="AlphaFoldDB" id="A0A558C3Z9"/>
<comment type="caution">
    <text evidence="1">The sequence shown here is derived from an EMBL/GenBank/DDBJ whole genome shotgun (WGS) entry which is preliminary data.</text>
</comment>